<dbReference type="PANTHER" id="PTHR17901">
    <property type="entry name" value="MAGNESIUM-DEPENDENT PHOSPHATASE 1 MDP1"/>
    <property type="match status" value="1"/>
</dbReference>
<dbReference type="InterPro" id="IPR010033">
    <property type="entry name" value="HAD_SF_ppase_IIIC"/>
</dbReference>
<dbReference type="SFLD" id="SFLDG01129">
    <property type="entry name" value="C1.5:_HAD__Beta-PGM__Phosphata"/>
    <property type="match status" value="1"/>
</dbReference>
<reference evidence="2" key="1">
    <citation type="journal article" date="2019" name="Plant J.">
        <title>Chlorella vulgaris genome assembly and annotation reveals the molecular basis for metabolic acclimation to high light conditions.</title>
        <authorList>
            <person name="Cecchin M."/>
            <person name="Marcolungo L."/>
            <person name="Rossato M."/>
            <person name="Girolomoni L."/>
            <person name="Cosentino E."/>
            <person name="Cuine S."/>
            <person name="Li-Beisson Y."/>
            <person name="Delledonne M."/>
            <person name="Ballottari M."/>
        </authorList>
    </citation>
    <scope>NUCLEOTIDE SEQUENCE</scope>
    <source>
        <strain evidence="2">211/11P</strain>
    </source>
</reference>
<protein>
    <recommendedName>
        <fullName evidence="4">Magnesium-dependent phosphatase 1</fullName>
    </recommendedName>
</protein>
<name>A0A9D4TNQ7_CHLVU</name>
<dbReference type="AlphaFoldDB" id="A0A9D4TNQ7"/>
<sequence length="187" mass="20088">MGRSSAKRKAAGASTAAVTSLLARFAHALPSCIVFDLDYTLWPFWCEMYTAADSPSLYPDVPAILDGLGARGVLLALASRTPTPHVANAFIDKLDLRHRFCSVQLIPAADGFDQHSAQKDKAHLPNIQREIGLPYSSLLFFDDERGNVQKVAALGVTSILVSTSTGVSLQSLEQGLQEFADRQVAGS</sequence>
<dbReference type="Gene3D" id="3.40.50.1000">
    <property type="entry name" value="HAD superfamily/HAD-like"/>
    <property type="match status" value="1"/>
</dbReference>
<dbReference type="InterPro" id="IPR010036">
    <property type="entry name" value="MDP_1_eu_arc"/>
</dbReference>
<dbReference type="InterPro" id="IPR036412">
    <property type="entry name" value="HAD-like_sf"/>
</dbReference>
<evidence type="ECO:0000313" key="2">
    <source>
        <dbReference type="EMBL" id="KAI3430643.1"/>
    </source>
</evidence>
<evidence type="ECO:0000313" key="3">
    <source>
        <dbReference type="Proteomes" id="UP001055712"/>
    </source>
</evidence>
<reference evidence="2" key="2">
    <citation type="submission" date="2020-11" db="EMBL/GenBank/DDBJ databases">
        <authorList>
            <person name="Cecchin M."/>
            <person name="Marcolungo L."/>
            <person name="Rossato M."/>
            <person name="Girolomoni L."/>
            <person name="Cosentino E."/>
            <person name="Cuine S."/>
            <person name="Li-Beisson Y."/>
            <person name="Delledonne M."/>
            <person name="Ballottari M."/>
        </authorList>
    </citation>
    <scope>NUCLEOTIDE SEQUENCE</scope>
    <source>
        <strain evidence="2">211/11P</strain>
        <tissue evidence="2">Whole cell</tissue>
    </source>
</reference>
<feature type="chain" id="PRO_5039327962" description="Magnesium-dependent phosphatase 1" evidence="1">
    <location>
        <begin position="29"/>
        <end position="187"/>
    </location>
</feature>
<dbReference type="SFLD" id="SFLDS00003">
    <property type="entry name" value="Haloacid_Dehalogenase"/>
    <property type="match status" value="1"/>
</dbReference>
<organism evidence="2 3">
    <name type="scientific">Chlorella vulgaris</name>
    <name type="common">Green alga</name>
    <dbReference type="NCBI Taxonomy" id="3077"/>
    <lineage>
        <taxon>Eukaryota</taxon>
        <taxon>Viridiplantae</taxon>
        <taxon>Chlorophyta</taxon>
        <taxon>core chlorophytes</taxon>
        <taxon>Trebouxiophyceae</taxon>
        <taxon>Chlorellales</taxon>
        <taxon>Chlorellaceae</taxon>
        <taxon>Chlorella clade</taxon>
        <taxon>Chlorella</taxon>
    </lineage>
</organism>
<dbReference type="NCBIfam" id="TIGR01681">
    <property type="entry name" value="HAD-SF-IIIC"/>
    <property type="match status" value="1"/>
</dbReference>
<dbReference type="PANTHER" id="PTHR17901:SF14">
    <property type="entry name" value="MAGNESIUM-DEPENDENT PHOSPHATASE 1"/>
    <property type="match status" value="1"/>
</dbReference>
<proteinExistence type="predicted"/>
<keyword evidence="3" id="KW-1185">Reference proteome</keyword>
<accession>A0A9D4TNQ7</accession>
<dbReference type="Pfam" id="PF12689">
    <property type="entry name" value="Acid_PPase"/>
    <property type="match status" value="1"/>
</dbReference>
<dbReference type="SUPFAM" id="SSF56784">
    <property type="entry name" value="HAD-like"/>
    <property type="match status" value="1"/>
</dbReference>
<dbReference type="SFLD" id="SFLDG01131">
    <property type="entry name" value="C1.5.2:_MDP_Like"/>
    <property type="match status" value="1"/>
</dbReference>
<evidence type="ECO:0008006" key="4">
    <source>
        <dbReference type="Google" id="ProtNLM"/>
    </source>
</evidence>
<evidence type="ECO:0000256" key="1">
    <source>
        <dbReference type="SAM" id="SignalP"/>
    </source>
</evidence>
<keyword evidence="1" id="KW-0732">Signal</keyword>
<dbReference type="EMBL" id="SIDB01000007">
    <property type="protein sequence ID" value="KAI3430643.1"/>
    <property type="molecule type" value="Genomic_DNA"/>
</dbReference>
<dbReference type="InterPro" id="IPR023214">
    <property type="entry name" value="HAD_sf"/>
</dbReference>
<feature type="signal peptide" evidence="1">
    <location>
        <begin position="1"/>
        <end position="28"/>
    </location>
</feature>
<comment type="caution">
    <text evidence="2">The sequence shown here is derived from an EMBL/GenBank/DDBJ whole genome shotgun (WGS) entry which is preliminary data.</text>
</comment>
<dbReference type="Proteomes" id="UP001055712">
    <property type="component" value="Unassembled WGS sequence"/>
</dbReference>
<gene>
    <name evidence="2" type="ORF">D9Q98_005236</name>
</gene>
<dbReference type="GO" id="GO:0003993">
    <property type="term" value="F:acid phosphatase activity"/>
    <property type="evidence" value="ECO:0007669"/>
    <property type="project" value="TreeGrafter"/>
</dbReference>
<dbReference type="OrthoDB" id="2865258at2759"/>